<dbReference type="InterPro" id="IPR002591">
    <property type="entry name" value="Phosphodiest/P_Trfase"/>
</dbReference>
<reference evidence="2" key="1">
    <citation type="submission" date="2021-01" db="EMBL/GenBank/DDBJ databases">
        <authorList>
            <consortium name="Genoscope - CEA"/>
            <person name="William W."/>
        </authorList>
    </citation>
    <scope>NUCLEOTIDE SEQUENCE</scope>
</reference>
<dbReference type="AlphaFoldDB" id="A0A8S1KSU2"/>
<feature type="transmembrane region" description="Helical" evidence="1">
    <location>
        <begin position="847"/>
        <end position="867"/>
    </location>
</feature>
<keyword evidence="1" id="KW-0812">Transmembrane</keyword>
<dbReference type="GO" id="GO:0005789">
    <property type="term" value="C:endoplasmic reticulum membrane"/>
    <property type="evidence" value="ECO:0007669"/>
    <property type="project" value="TreeGrafter"/>
</dbReference>
<feature type="transmembrane region" description="Helical" evidence="1">
    <location>
        <begin position="397"/>
        <end position="417"/>
    </location>
</feature>
<feature type="transmembrane region" description="Helical" evidence="1">
    <location>
        <begin position="437"/>
        <end position="458"/>
    </location>
</feature>
<feature type="transmembrane region" description="Helical" evidence="1">
    <location>
        <begin position="720"/>
        <end position="740"/>
    </location>
</feature>
<dbReference type="CDD" id="cd16019">
    <property type="entry name" value="GPI_EPT"/>
    <property type="match status" value="1"/>
</dbReference>
<organism evidence="2 3">
    <name type="scientific">Paramecium sonneborni</name>
    <dbReference type="NCBI Taxonomy" id="65129"/>
    <lineage>
        <taxon>Eukaryota</taxon>
        <taxon>Sar</taxon>
        <taxon>Alveolata</taxon>
        <taxon>Ciliophora</taxon>
        <taxon>Intramacronucleata</taxon>
        <taxon>Oligohymenophorea</taxon>
        <taxon>Peniculida</taxon>
        <taxon>Parameciidae</taxon>
        <taxon>Paramecium</taxon>
    </lineage>
</organism>
<dbReference type="InterPro" id="IPR039524">
    <property type="entry name" value="PIGO/GPI13"/>
</dbReference>
<keyword evidence="1" id="KW-1133">Transmembrane helix</keyword>
<gene>
    <name evidence="2" type="ORF">PSON_ATCC_30995.1.T0120126</name>
</gene>
<dbReference type="GO" id="GO:0051377">
    <property type="term" value="F:mannose-ethanolamine phosphotransferase activity"/>
    <property type="evidence" value="ECO:0007669"/>
    <property type="project" value="TreeGrafter"/>
</dbReference>
<evidence type="ECO:0000256" key="1">
    <source>
        <dbReference type="SAM" id="Phobius"/>
    </source>
</evidence>
<proteinExistence type="predicted"/>
<dbReference type="PANTHER" id="PTHR23071:SF1">
    <property type="entry name" value="GPI ETHANOLAMINE PHOSPHATE TRANSFERASE 3"/>
    <property type="match status" value="1"/>
</dbReference>
<dbReference type="GO" id="GO:0006506">
    <property type="term" value="P:GPI anchor biosynthetic process"/>
    <property type="evidence" value="ECO:0007669"/>
    <property type="project" value="InterPro"/>
</dbReference>
<comment type="caution">
    <text evidence="2">The sequence shown here is derived from an EMBL/GenBank/DDBJ whole genome shotgun (WGS) entry which is preliminary data.</text>
</comment>
<dbReference type="Proteomes" id="UP000692954">
    <property type="component" value="Unassembled WGS sequence"/>
</dbReference>
<keyword evidence="3" id="KW-1185">Reference proteome</keyword>
<evidence type="ECO:0000313" key="3">
    <source>
        <dbReference type="Proteomes" id="UP000692954"/>
    </source>
</evidence>
<feature type="transmembrane region" description="Helical" evidence="1">
    <location>
        <begin position="592"/>
        <end position="613"/>
    </location>
</feature>
<feature type="transmembrane region" description="Helical" evidence="1">
    <location>
        <begin position="658"/>
        <end position="684"/>
    </location>
</feature>
<evidence type="ECO:0008006" key="4">
    <source>
        <dbReference type="Google" id="ProtNLM"/>
    </source>
</evidence>
<feature type="transmembrane region" description="Helical" evidence="1">
    <location>
        <begin position="6"/>
        <end position="25"/>
    </location>
</feature>
<dbReference type="Pfam" id="PF01663">
    <property type="entry name" value="Phosphodiest"/>
    <property type="match status" value="1"/>
</dbReference>
<dbReference type="OrthoDB" id="272139at2759"/>
<dbReference type="FunFam" id="3.40.720.10:FF:000112">
    <property type="entry name" value="Uncharacterized protein"/>
    <property type="match status" value="1"/>
</dbReference>
<sequence>MWNNNSFGILILKMFALALFLLGYFQVKTIFEDVYEIESSNNQPMKIILLLVDALRVDLFANENLTFYQDMVENKEEYQILYYGISSAPSATQLNLKSITTGNFPAFIDFGFNMAAQELIEDNIIYSMKRKNKTIALLGDDTWFHMFPKSFDFKYVSESFDVRDVDTDDNIIINNIEELIKENKYDFIVGHLLGIDHSGHLYNDSNQQLWDKQKQYSELLYNIYNQMDNNTILFVVGDHGMSQDGNHGGDSSYEISSTIYAINKQYKFNKNLFKQSIINDRQYLNQQFIDRNLYARQVLSINLAPTISYLMGISIPFSNMGAILSEIIQTKEQQEISCKENLIQIMNYLNKLIQPQHQFELNLNKYQSQLSKHGLTCQNIQEVILELQIEIKEKSKVYDYTLLYLGLSLMIILFALHIIKQSEYLFNKKFLNKNHYIIYRTEFLLIILPVATFIYLFFSLQITIKFLSFYLIFIILKQILFPLTSIKNIIIIFQKIIKPLPHYRQYFFITTNIFIQKGFQELSHERQMVLSSNILGILLNIFIILLITQSQLIKQIKYVLLGISLLILAEQYNISNINTLPKSPLIMMEMNYIFESFWIKMILPIIFLQKILLKLKFNKLFYIFLGLAQFICLFNHSFKFQEYKEKYFVDGFILIKLITIYFPMLLFISSLTMTIIFCDISYLFLTILIVSGKQGMMIYCCLFYSIYYLMKFFIKADRSWLPPIAGATIQLILNYSWCCLGHRMSFSTVKFQDSLIGTETFNVTFNTLLLIIHIFGVFLTLDIIKRITFFILNENEKQDQRFTDYQFNNRIIDFLIISQLSQLTFTAIHNTINLYHQNILELFAQKIIYESIIFTIIILTKLVIIIFEKMKYYKKFAFSQFPTYQKLRNEIIDKNKD</sequence>
<name>A0A8S1KSU2_9CILI</name>
<dbReference type="PANTHER" id="PTHR23071">
    <property type="entry name" value="PHOSPHATIDYLINOSITOL GLYCAN"/>
    <property type="match status" value="1"/>
</dbReference>
<protein>
    <recommendedName>
        <fullName evidence="4">GPI ethanolamine phosphate transferase 3</fullName>
    </recommendedName>
</protein>
<feature type="transmembrane region" description="Helical" evidence="1">
    <location>
        <begin position="470"/>
        <end position="493"/>
    </location>
</feature>
<feature type="transmembrane region" description="Helical" evidence="1">
    <location>
        <begin position="696"/>
        <end position="714"/>
    </location>
</feature>
<accession>A0A8S1KSU2</accession>
<feature type="transmembrane region" description="Helical" evidence="1">
    <location>
        <begin position="761"/>
        <end position="784"/>
    </location>
</feature>
<dbReference type="EMBL" id="CAJJDN010000012">
    <property type="protein sequence ID" value="CAD8058288.1"/>
    <property type="molecule type" value="Genomic_DNA"/>
</dbReference>
<feature type="transmembrane region" description="Helical" evidence="1">
    <location>
        <begin position="528"/>
        <end position="548"/>
    </location>
</feature>
<evidence type="ECO:0000313" key="2">
    <source>
        <dbReference type="EMBL" id="CAD8058288.1"/>
    </source>
</evidence>
<feature type="transmembrane region" description="Helical" evidence="1">
    <location>
        <begin position="620"/>
        <end position="638"/>
    </location>
</feature>
<keyword evidence="1" id="KW-0472">Membrane</keyword>